<sequence length="225" mass="25089">MGTKKYTLEMYLGISCASTSTAFLVGAISEQTYDKCRMLSLSLWTLELMLVPPSLSPGFYASSLQVWVINSLSSRVVHSEGGMPWPSLFLSTLWQLWKSHNDFVFNSVLLPIETIRNRAITWARYYSGVYQQIFPVVSEGVQMLNAPLVSTNSFSLVRAIVKLCQRGWIVDIIWVARSGNQAADALAKNADFSALDTIHLHTPPEFLGLSLVMMLLVFPLVPPNL</sequence>
<protein>
    <recommendedName>
        <fullName evidence="3">RNase H type-1 domain-containing protein</fullName>
    </recommendedName>
</protein>
<gene>
    <name evidence="1" type="ORF">V6N12_037999</name>
</gene>
<evidence type="ECO:0008006" key="3">
    <source>
        <dbReference type="Google" id="ProtNLM"/>
    </source>
</evidence>
<reference evidence="1 2" key="1">
    <citation type="journal article" date="2024" name="G3 (Bethesda)">
        <title>Genome assembly of Hibiscus sabdariffa L. provides insights into metabolisms of medicinal natural products.</title>
        <authorList>
            <person name="Kim T."/>
        </authorList>
    </citation>
    <scope>NUCLEOTIDE SEQUENCE [LARGE SCALE GENOMIC DNA]</scope>
    <source>
        <strain evidence="1">TK-2024</strain>
        <tissue evidence="1">Old leaves</tissue>
    </source>
</reference>
<keyword evidence="2" id="KW-1185">Reference proteome</keyword>
<dbReference type="EMBL" id="JBBPBM010000078">
    <property type="protein sequence ID" value="KAK8511395.1"/>
    <property type="molecule type" value="Genomic_DNA"/>
</dbReference>
<evidence type="ECO:0000313" key="1">
    <source>
        <dbReference type="EMBL" id="KAK8511395.1"/>
    </source>
</evidence>
<organism evidence="1 2">
    <name type="scientific">Hibiscus sabdariffa</name>
    <name type="common">roselle</name>
    <dbReference type="NCBI Taxonomy" id="183260"/>
    <lineage>
        <taxon>Eukaryota</taxon>
        <taxon>Viridiplantae</taxon>
        <taxon>Streptophyta</taxon>
        <taxon>Embryophyta</taxon>
        <taxon>Tracheophyta</taxon>
        <taxon>Spermatophyta</taxon>
        <taxon>Magnoliopsida</taxon>
        <taxon>eudicotyledons</taxon>
        <taxon>Gunneridae</taxon>
        <taxon>Pentapetalae</taxon>
        <taxon>rosids</taxon>
        <taxon>malvids</taxon>
        <taxon>Malvales</taxon>
        <taxon>Malvaceae</taxon>
        <taxon>Malvoideae</taxon>
        <taxon>Hibiscus</taxon>
    </lineage>
</organism>
<dbReference type="Proteomes" id="UP001472677">
    <property type="component" value="Unassembled WGS sequence"/>
</dbReference>
<evidence type="ECO:0000313" key="2">
    <source>
        <dbReference type="Proteomes" id="UP001472677"/>
    </source>
</evidence>
<proteinExistence type="predicted"/>
<name>A0ABR2BWA4_9ROSI</name>
<accession>A0ABR2BWA4</accession>
<comment type="caution">
    <text evidence="1">The sequence shown here is derived from an EMBL/GenBank/DDBJ whole genome shotgun (WGS) entry which is preliminary data.</text>
</comment>